<keyword evidence="13 21" id="KW-1133">Transmembrane helix</keyword>
<keyword evidence="7 21" id="KW-0812">Transmembrane</keyword>
<evidence type="ECO:0000256" key="16">
    <source>
        <dbReference type="ARBA" id="ARBA00023180"/>
    </source>
</evidence>
<dbReference type="FunFam" id="3.30.200.20:FF:000217">
    <property type="entry name" value="probable LRR receptor-like serine/threonine-protein kinase At1g53430"/>
    <property type="match status" value="1"/>
</dbReference>
<name>A0A6N2M9E7_SALVM</name>
<evidence type="ECO:0000256" key="17">
    <source>
        <dbReference type="ARBA" id="ARBA00047899"/>
    </source>
</evidence>
<dbReference type="SMART" id="SM00220">
    <property type="entry name" value="S_TKc"/>
    <property type="match status" value="1"/>
</dbReference>
<dbReference type="Gene3D" id="3.80.10.10">
    <property type="entry name" value="Ribonuclease Inhibitor"/>
    <property type="match status" value="5"/>
</dbReference>
<evidence type="ECO:0000256" key="11">
    <source>
        <dbReference type="ARBA" id="ARBA00022777"/>
    </source>
</evidence>
<protein>
    <recommendedName>
        <fullName evidence="2">non-specific serine/threonine protein kinase</fullName>
        <ecNumber evidence="2">2.7.11.1</ecNumber>
    </recommendedName>
</protein>
<proteinExistence type="predicted"/>
<feature type="compositionally biased region" description="Polar residues" evidence="20">
    <location>
        <begin position="972"/>
        <end position="981"/>
    </location>
</feature>
<evidence type="ECO:0000256" key="3">
    <source>
        <dbReference type="ARBA" id="ARBA00022527"/>
    </source>
</evidence>
<evidence type="ECO:0000256" key="22">
    <source>
        <dbReference type="SAM" id="SignalP"/>
    </source>
</evidence>
<evidence type="ECO:0000256" key="5">
    <source>
        <dbReference type="ARBA" id="ARBA00022614"/>
    </source>
</evidence>
<dbReference type="GO" id="GO:0016020">
    <property type="term" value="C:membrane"/>
    <property type="evidence" value="ECO:0007669"/>
    <property type="project" value="UniProtKB-SubCell"/>
</dbReference>
<dbReference type="GO" id="GO:0005524">
    <property type="term" value="F:ATP binding"/>
    <property type="evidence" value="ECO:0007669"/>
    <property type="project" value="UniProtKB-UniRule"/>
</dbReference>
<dbReference type="InterPro" id="IPR051824">
    <property type="entry name" value="LRR_Rcpt-Like_S/T_Kinase"/>
</dbReference>
<dbReference type="Gene3D" id="2.60.120.430">
    <property type="entry name" value="Galactose-binding lectin"/>
    <property type="match status" value="2"/>
</dbReference>
<dbReference type="InterPro" id="IPR021720">
    <property type="entry name" value="Malectin_dom"/>
</dbReference>
<evidence type="ECO:0000256" key="10">
    <source>
        <dbReference type="ARBA" id="ARBA00022741"/>
    </source>
</evidence>
<comment type="subcellular location">
    <subcellularLocation>
        <location evidence="1">Membrane</location>
        <topology evidence="1">Single-pass type I membrane protein</topology>
    </subcellularLocation>
</comment>
<feature type="region of interest" description="Disordered" evidence="20">
    <location>
        <begin position="962"/>
        <end position="981"/>
    </location>
</feature>
<dbReference type="GO" id="GO:0004674">
    <property type="term" value="F:protein serine/threonine kinase activity"/>
    <property type="evidence" value="ECO:0007669"/>
    <property type="project" value="UniProtKB-KW"/>
</dbReference>
<keyword evidence="6" id="KW-0808">Transferase</keyword>
<evidence type="ECO:0000259" key="23">
    <source>
        <dbReference type="PROSITE" id="PS50011"/>
    </source>
</evidence>
<dbReference type="FunFam" id="3.80.10.10:FF:002784">
    <property type="entry name" value="Uncharacterized protein"/>
    <property type="match status" value="1"/>
</dbReference>
<dbReference type="InterPro" id="IPR017441">
    <property type="entry name" value="Protein_kinase_ATP_BS"/>
</dbReference>
<evidence type="ECO:0000256" key="12">
    <source>
        <dbReference type="ARBA" id="ARBA00022840"/>
    </source>
</evidence>
<dbReference type="CDD" id="cd14066">
    <property type="entry name" value="STKc_IRAK"/>
    <property type="match status" value="1"/>
</dbReference>
<dbReference type="PROSITE" id="PS00107">
    <property type="entry name" value="PROTEIN_KINASE_ATP"/>
    <property type="match status" value="1"/>
</dbReference>
<dbReference type="InterPro" id="IPR032675">
    <property type="entry name" value="LRR_dom_sf"/>
</dbReference>
<feature type="transmembrane region" description="Helical" evidence="21">
    <location>
        <begin position="612"/>
        <end position="634"/>
    </location>
</feature>
<dbReference type="Pfam" id="PF00560">
    <property type="entry name" value="LRR_1"/>
    <property type="match status" value="6"/>
</dbReference>
<dbReference type="SUPFAM" id="SSF52058">
    <property type="entry name" value="L domain-like"/>
    <property type="match status" value="2"/>
</dbReference>
<dbReference type="SUPFAM" id="SSF56112">
    <property type="entry name" value="Protein kinase-like (PK-like)"/>
    <property type="match status" value="1"/>
</dbReference>
<feature type="domain" description="Protein kinase" evidence="23">
    <location>
        <begin position="670"/>
        <end position="951"/>
    </location>
</feature>
<evidence type="ECO:0000256" key="6">
    <source>
        <dbReference type="ARBA" id="ARBA00022679"/>
    </source>
</evidence>
<reference evidence="24" key="1">
    <citation type="submission" date="2019-03" db="EMBL/GenBank/DDBJ databases">
        <authorList>
            <person name="Mank J."/>
            <person name="Almeida P."/>
        </authorList>
    </citation>
    <scope>NUCLEOTIDE SEQUENCE</scope>
    <source>
        <strain evidence="24">78183</strain>
    </source>
</reference>
<dbReference type="PROSITE" id="PS00108">
    <property type="entry name" value="PROTEIN_KINASE_ST"/>
    <property type="match status" value="1"/>
</dbReference>
<evidence type="ECO:0000313" key="24">
    <source>
        <dbReference type="EMBL" id="VFU50771.1"/>
    </source>
</evidence>
<organism evidence="24">
    <name type="scientific">Salix viminalis</name>
    <name type="common">Common osier</name>
    <name type="synonym">Basket willow</name>
    <dbReference type="NCBI Taxonomy" id="40686"/>
    <lineage>
        <taxon>Eukaryota</taxon>
        <taxon>Viridiplantae</taxon>
        <taxon>Streptophyta</taxon>
        <taxon>Embryophyta</taxon>
        <taxon>Tracheophyta</taxon>
        <taxon>Spermatophyta</taxon>
        <taxon>Magnoliopsida</taxon>
        <taxon>eudicotyledons</taxon>
        <taxon>Gunneridae</taxon>
        <taxon>Pentapetalae</taxon>
        <taxon>rosids</taxon>
        <taxon>fabids</taxon>
        <taxon>Malpighiales</taxon>
        <taxon>Salicaceae</taxon>
        <taxon>Saliceae</taxon>
        <taxon>Salix</taxon>
    </lineage>
</organism>
<dbReference type="FunFam" id="3.80.10.10:FF:000452">
    <property type="entry name" value="Probable LRR receptor-like serine/threonine-protein kinase RFK1"/>
    <property type="match status" value="1"/>
</dbReference>
<dbReference type="PANTHER" id="PTHR48006:SF66">
    <property type="entry name" value="PROTEIN KINASE DOMAIN-CONTAINING PROTEIN"/>
    <property type="match status" value="1"/>
</dbReference>
<evidence type="ECO:0000256" key="4">
    <source>
        <dbReference type="ARBA" id="ARBA00022553"/>
    </source>
</evidence>
<dbReference type="FunFam" id="2.60.120.430:FF:000004">
    <property type="entry name" value="Putative leucine-rich repeat receptor-like serine/threonine-protein kinase"/>
    <property type="match status" value="1"/>
</dbReference>
<keyword evidence="4" id="KW-0597">Phosphoprotein</keyword>
<evidence type="ECO:0000256" key="21">
    <source>
        <dbReference type="SAM" id="Phobius"/>
    </source>
</evidence>
<keyword evidence="5" id="KW-0433">Leucine-rich repeat</keyword>
<dbReference type="InterPro" id="IPR011009">
    <property type="entry name" value="Kinase-like_dom_sf"/>
</dbReference>
<dbReference type="PROSITE" id="PS50011">
    <property type="entry name" value="PROTEIN_KINASE_DOM"/>
    <property type="match status" value="1"/>
</dbReference>
<dbReference type="Gene3D" id="3.30.200.20">
    <property type="entry name" value="Phosphorylase Kinase, domain 1"/>
    <property type="match status" value="1"/>
</dbReference>
<dbReference type="Pfam" id="PF11721">
    <property type="entry name" value="Malectin"/>
    <property type="match status" value="2"/>
</dbReference>
<dbReference type="InterPro" id="IPR001611">
    <property type="entry name" value="Leu-rich_rpt"/>
</dbReference>
<evidence type="ECO:0000256" key="8">
    <source>
        <dbReference type="ARBA" id="ARBA00022729"/>
    </source>
</evidence>
<dbReference type="InterPro" id="IPR001245">
    <property type="entry name" value="Ser-Thr/Tyr_kinase_cat_dom"/>
</dbReference>
<dbReference type="EC" id="2.7.11.1" evidence="2"/>
<dbReference type="EMBL" id="CAADRP010001741">
    <property type="protein sequence ID" value="VFU50771.1"/>
    <property type="molecule type" value="Genomic_DNA"/>
</dbReference>
<evidence type="ECO:0000256" key="9">
    <source>
        <dbReference type="ARBA" id="ARBA00022737"/>
    </source>
</evidence>
<dbReference type="PANTHER" id="PTHR48006">
    <property type="entry name" value="LEUCINE-RICH REPEAT-CONTAINING PROTEIN DDB_G0281931-RELATED"/>
    <property type="match status" value="1"/>
</dbReference>
<dbReference type="InterPro" id="IPR008271">
    <property type="entry name" value="Ser/Thr_kinase_AS"/>
</dbReference>
<evidence type="ECO:0000256" key="15">
    <source>
        <dbReference type="ARBA" id="ARBA00023170"/>
    </source>
</evidence>
<evidence type="ECO:0000256" key="1">
    <source>
        <dbReference type="ARBA" id="ARBA00004479"/>
    </source>
</evidence>
<keyword evidence="12 19" id="KW-0067">ATP-binding</keyword>
<gene>
    <name evidence="24" type="ORF">SVIM_LOCUS339474</name>
</gene>
<evidence type="ECO:0000256" key="20">
    <source>
        <dbReference type="SAM" id="MobiDB-lite"/>
    </source>
</evidence>
<dbReference type="FunFam" id="1.10.510.10:FF:000044">
    <property type="entry name" value="Putative LRR receptor-like serine/threonine-protein kinase"/>
    <property type="match status" value="1"/>
</dbReference>
<evidence type="ECO:0000256" key="7">
    <source>
        <dbReference type="ARBA" id="ARBA00022692"/>
    </source>
</evidence>
<comment type="catalytic activity">
    <reaction evidence="18">
        <text>L-seryl-[protein] + ATP = O-phospho-L-seryl-[protein] + ADP + H(+)</text>
        <dbReference type="Rhea" id="RHEA:17989"/>
        <dbReference type="Rhea" id="RHEA-COMP:9863"/>
        <dbReference type="Rhea" id="RHEA-COMP:11604"/>
        <dbReference type="ChEBI" id="CHEBI:15378"/>
        <dbReference type="ChEBI" id="CHEBI:29999"/>
        <dbReference type="ChEBI" id="CHEBI:30616"/>
        <dbReference type="ChEBI" id="CHEBI:83421"/>
        <dbReference type="ChEBI" id="CHEBI:456216"/>
        <dbReference type="EC" id="2.7.11.1"/>
    </reaction>
</comment>
<keyword evidence="16" id="KW-0325">Glycoprotein</keyword>
<keyword evidence="15" id="KW-0675">Receptor</keyword>
<keyword evidence="3" id="KW-0723">Serine/threonine-protein kinase</keyword>
<keyword evidence="14 21" id="KW-0472">Membrane</keyword>
<keyword evidence="10 19" id="KW-0547">Nucleotide-binding</keyword>
<evidence type="ECO:0000256" key="13">
    <source>
        <dbReference type="ARBA" id="ARBA00022989"/>
    </source>
</evidence>
<sequence>MAAAVSDILRMTFSLLLLMLLTFCMKSIKLEAQAGLLVSDEADALREIATQVGKMDWNNKVDPCSNETSWVTPTSSQRPMFDNKVVCNCSFPGGVCHIVAIFLKGQDLAGSLPKSIVKLPYLKNLDLWANYLSGTIPPEWANMKLEILSVAVNRLTGPIPSYLGNITTLRYLNIQNNMFSGTVPPELGNLINLENITLSANNLTGELPLALANLTKLKELRLSSNNFIGRIPDFIQSWKQLDKLEIQAGGFSGPIPSNISLLTGITELRISNLLGDGSEFPNIEPMEGMTYLMLSNCNLSGSFPPYLTTMARLKVLDLSFNRLKGDLPTNYDSLVKLEKMYVTRNMLSGPIPTWIGSRNTRYEFDLSYNNFTEIPAPINCKETLNLFKSSWGGNYSKPVECVTDFCSKDQYAVHINCGGPETTIGKTIYEADDEPGGATKYVPKREVWQLSTTGHVWDVPPTEDDYIAQNNSILRMSNSQLYTNARLTPLSLTYHVRCLVNGNYTVKLHFAEIVMRGNRSFCSLGRRIFDVYIQDKVVLKDFDIVKEAQGVDKVYIHNSTALVTDRALEIRLHWAGKGTTTSPKIGIYGPLISAIDIESQFKPPNKGKRKRLIAAAAVVLSLLFIFVLLFTLWWKGYLGGKKSRDPELVGLDLLTGMFTFRQIKAATNDFDPVNKLGEGGFGSVFKGVLSDGSIIAVKQLSSKSNQGNREFVNEIGMISALQHPHLVRLYGCCIEGKQLLLVYEYMENNSLANVLYGKKEEQRMLNWRTRQRICVGIAKGLAFLHEESALKIVHRDIKATNVLLDGDMNAKISDFGMAKLDEEDNTHITTRVAGTMGYMAPEYALYGYLTYKADVYSFGVVALEIVAGMNNMRFRHDEDFVCLLDWALNLQENGDIMELVDPKLGSEFNKKEVVRMIEVALLCTKQSPALRPKMSAVVKMLEGTGAVQELVMDPSTFGDPSRFKGYKHRSDQSSSRNISETQPLVPDALREIATQVGKMDWNNKVDPCSNETSWVTPTSSQRPMFDNKVVCNCSFPGGVCHIVTIFLKGQDLAGSLPKSIVKLPYLTNLDLWANYLSGTIPPEWANTKLEILSVGVNRLTGPIPSYLGNITTLRYLNIQNNMFSGTVPPELGNLINMENITLSANNLTGELPLALANLTKLKQIRLSSNNFIGRIPDFIQSWKQLDKLEIQAGGFSGPIPSNISLLTDQYAVHINCGGPETTIGNTIYEADDEPGGATKYVPKREVWQLSTTGHVWDVRPTADDYIAQNKSILRMSNSQLYTNARLTPLSLTYHVRCLVNGNYTVSSFAEIVMRDNRSFYGLGRRIFDVYIQDKVVLKDFDIVKEAQGVDKN</sequence>
<dbReference type="Gene3D" id="1.10.510.10">
    <property type="entry name" value="Transferase(Phosphotransferase) domain 1"/>
    <property type="match status" value="1"/>
</dbReference>
<evidence type="ECO:0000256" key="19">
    <source>
        <dbReference type="PROSITE-ProRule" id="PRU10141"/>
    </source>
</evidence>
<feature type="chain" id="PRO_5026690176" description="non-specific serine/threonine protein kinase" evidence="22">
    <location>
        <begin position="28"/>
        <end position="1352"/>
    </location>
</feature>
<evidence type="ECO:0000256" key="2">
    <source>
        <dbReference type="ARBA" id="ARBA00012513"/>
    </source>
</evidence>
<evidence type="ECO:0000256" key="14">
    <source>
        <dbReference type="ARBA" id="ARBA00023136"/>
    </source>
</evidence>
<keyword evidence="11" id="KW-0418">Kinase</keyword>
<feature type="signal peptide" evidence="22">
    <location>
        <begin position="1"/>
        <end position="27"/>
    </location>
</feature>
<comment type="catalytic activity">
    <reaction evidence="17">
        <text>L-threonyl-[protein] + ATP = O-phospho-L-threonyl-[protein] + ADP + H(+)</text>
        <dbReference type="Rhea" id="RHEA:46608"/>
        <dbReference type="Rhea" id="RHEA-COMP:11060"/>
        <dbReference type="Rhea" id="RHEA-COMP:11605"/>
        <dbReference type="ChEBI" id="CHEBI:15378"/>
        <dbReference type="ChEBI" id="CHEBI:30013"/>
        <dbReference type="ChEBI" id="CHEBI:30616"/>
        <dbReference type="ChEBI" id="CHEBI:61977"/>
        <dbReference type="ChEBI" id="CHEBI:456216"/>
        <dbReference type="EC" id="2.7.11.1"/>
    </reaction>
</comment>
<keyword evidence="8 22" id="KW-0732">Signal</keyword>
<accession>A0A6N2M9E7</accession>
<evidence type="ECO:0000256" key="18">
    <source>
        <dbReference type="ARBA" id="ARBA00048679"/>
    </source>
</evidence>
<dbReference type="Pfam" id="PF07714">
    <property type="entry name" value="PK_Tyr_Ser-Thr"/>
    <property type="match status" value="1"/>
</dbReference>
<feature type="binding site" evidence="19">
    <location>
        <position position="698"/>
    </location>
    <ligand>
        <name>ATP</name>
        <dbReference type="ChEBI" id="CHEBI:30616"/>
    </ligand>
</feature>
<keyword evidence="9" id="KW-0677">Repeat</keyword>
<dbReference type="InterPro" id="IPR000719">
    <property type="entry name" value="Prot_kinase_dom"/>
</dbReference>